<dbReference type="InterPro" id="IPR030950">
    <property type="entry name" value="rSAM_PoyD"/>
</dbReference>
<proteinExistence type="predicted"/>
<dbReference type="NCBIfam" id="TIGR04517">
    <property type="entry name" value="rSAM_PoyD"/>
    <property type="match status" value="1"/>
</dbReference>
<gene>
    <name evidence="1" type="ORF">KY084_03215</name>
</gene>
<dbReference type="InterPro" id="IPR007197">
    <property type="entry name" value="rSAM"/>
</dbReference>
<reference evidence="1 2" key="1">
    <citation type="submission" date="2021-07" db="EMBL/GenBank/DDBJ databases">
        <title>Stakelama flava sp. nov., a novel endophytic bacterium isolated from branch of Kandelia candel.</title>
        <authorList>
            <person name="Tuo L."/>
        </authorList>
    </citation>
    <scope>NUCLEOTIDE SEQUENCE [LARGE SCALE GENOMIC DNA]</scope>
    <source>
        <strain evidence="1 2">CBK3Z-3</strain>
    </source>
</reference>
<comment type="caution">
    <text evidence="1">The sequence shown here is derived from an EMBL/GenBank/DDBJ whole genome shotgun (WGS) entry which is preliminary data.</text>
</comment>
<dbReference type="RefSeq" id="WP_219236982.1">
    <property type="nucleotide sequence ID" value="NZ_JAHWZX010000002.1"/>
</dbReference>
<dbReference type="EMBL" id="JAHWZX010000002">
    <property type="protein sequence ID" value="MBW4329883.1"/>
    <property type="molecule type" value="Genomic_DNA"/>
</dbReference>
<keyword evidence="2" id="KW-1185">Reference proteome</keyword>
<dbReference type="Proteomes" id="UP001197214">
    <property type="component" value="Unassembled WGS sequence"/>
</dbReference>
<dbReference type="SFLD" id="SFLDS00029">
    <property type="entry name" value="Radical_SAM"/>
    <property type="match status" value="1"/>
</dbReference>
<protein>
    <submittedName>
        <fullName evidence="1">Radical SAM family RiPP maturation amino acid epimerase</fullName>
    </submittedName>
</protein>
<evidence type="ECO:0000313" key="1">
    <source>
        <dbReference type="EMBL" id="MBW4329883.1"/>
    </source>
</evidence>
<sequence length="484" mass="54063">MLTSAKEAPQSLAAKSIADRFRDVFDLDYDTTRTLAHAKRFLERWTVDEDLRGAIIQETMTLEEAQRLCGCEVDVTSLQPIFHPDYFVYRRSANLLDWPLAFLWDRHLIGAIEVRDAIAPAAGSNGLTPAFDLWRARNINRAALQLDVSAIGITHPPVAFELSSGCSVGCWFCGISAKQFKGHATLADGGAVEWRKTLEAVQSVVGDGMQCGFCYWATDPLDNPEYAEFLEIFEQVAGVVPQTTTAIPMRNVELTRRVLEIWRERKTTPNRFSVMTKRKLLEIHEEFTPEELYGVELVLQTGKELAVTKFAAGRNFEKKRSKEESHDGTIACVTGFLVNIVEKTVKLISPTMPSDACPDGYIIFDSRTYVDADQLKFILHTMVAENMKPALSGRQPVRLADGGKFDRERSARGVVFRKIEVANDFIGNVGPLLASGEETPISIAEHCMAQGIPLITAVAELEKIWQEGVIVQDVRHQIERCRVS</sequence>
<accession>A0ABS6XI61</accession>
<organism evidence="1 2">
    <name type="scientific">Stakelama flava</name>
    <dbReference type="NCBI Taxonomy" id="2860338"/>
    <lineage>
        <taxon>Bacteria</taxon>
        <taxon>Pseudomonadati</taxon>
        <taxon>Pseudomonadota</taxon>
        <taxon>Alphaproteobacteria</taxon>
        <taxon>Sphingomonadales</taxon>
        <taxon>Sphingomonadaceae</taxon>
        <taxon>Stakelama</taxon>
    </lineage>
</organism>
<name>A0ABS6XI61_9SPHN</name>
<evidence type="ECO:0000313" key="2">
    <source>
        <dbReference type="Proteomes" id="UP001197214"/>
    </source>
</evidence>